<dbReference type="EMBL" id="CAAHFG010000001">
    <property type="protein sequence ID" value="VGO12754.1"/>
    <property type="molecule type" value="Genomic_DNA"/>
</dbReference>
<sequence>MNWFGMSTGSAGGSRFLGAVGALWGIAGLSLILGRGLHSMLPFVSELEETPFGWIHWSALAVSLLFMGYAEGYKGFQLKFSPRAAARALYLKNNPTLVRAVFAPFFCIGFFHATRKRKMIAYSLTTMIVLLIIFVRQLPQPWRGIIDAGVLLGLGWGLVSFWIFAAKAFFGKGYDVSPETPDA</sequence>
<accession>A0A6C2TZ67</accession>
<proteinExistence type="predicted"/>
<feature type="transmembrane region" description="Helical" evidence="1">
    <location>
        <begin position="150"/>
        <end position="170"/>
    </location>
</feature>
<dbReference type="Proteomes" id="UP000366872">
    <property type="component" value="Unassembled WGS sequence"/>
</dbReference>
<organism evidence="2 3">
    <name type="scientific">Pontiella desulfatans</name>
    <dbReference type="NCBI Taxonomy" id="2750659"/>
    <lineage>
        <taxon>Bacteria</taxon>
        <taxon>Pseudomonadati</taxon>
        <taxon>Kiritimatiellota</taxon>
        <taxon>Kiritimatiellia</taxon>
        <taxon>Kiritimatiellales</taxon>
        <taxon>Pontiellaceae</taxon>
        <taxon>Pontiella</taxon>
    </lineage>
</organism>
<evidence type="ECO:0000313" key="2">
    <source>
        <dbReference type="EMBL" id="VGO12754.1"/>
    </source>
</evidence>
<feature type="transmembrane region" description="Helical" evidence="1">
    <location>
        <begin position="119"/>
        <end position="138"/>
    </location>
</feature>
<name>A0A6C2TZ67_PONDE</name>
<evidence type="ECO:0000256" key="1">
    <source>
        <dbReference type="SAM" id="Phobius"/>
    </source>
</evidence>
<keyword evidence="1" id="KW-0812">Transmembrane</keyword>
<protein>
    <submittedName>
        <fullName evidence="2">Uncharacterized protein</fullName>
    </submittedName>
</protein>
<feature type="transmembrane region" description="Helical" evidence="1">
    <location>
        <begin position="54"/>
        <end position="76"/>
    </location>
</feature>
<feature type="transmembrane region" description="Helical" evidence="1">
    <location>
        <begin position="16"/>
        <end position="34"/>
    </location>
</feature>
<dbReference type="AlphaFoldDB" id="A0A6C2TZ67"/>
<keyword evidence="1" id="KW-0472">Membrane</keyword>
<keyword evidence="1" id="KW-1133">Transmembrane helix</keyword>
<gene>
    <name evidence="2" type="ORF">PDESU_01308</name>
</gene>
<feature type="transmembrane region" description="Helical" evidence="1">
    <location>
        <begin position="96"/>
        <end position="113"/>
    </location>
</feature>
<keyword evidence="3" id="KW-1185">Reference proteome</keyword>
<reference evidence="2 3" key="1">
    <citation type="submission" date="2019-04" db="EMBL/GenBank/DDBJ databases">
        <authorList>
            <person name="Van Vliet M D."/>
        </authorList>
    </citation>
    <scope>NUCLEOTIDE SEQUENCE [LARGE SCALE GENOMIC DNA]</scope>
    <source>
        <strain evidence="2 3">F1</strain>
    </source>
</reference>
<evidence type="ECO:0000313" key="3">
    <source>
        <dbReference type="Proteomes" id="UP000366872"/>
    </source>
</evidence>